<keyword evidence="3" id="KW-0285">Flavoprotein</keyword>
<dbReference type="OrthoDB" id="409956at2759"/>
<comment type="cofactor">
    <cofactor evidence="1 6">
        <name>FAD</name>
        <dbReference type="ChEBI" id="CHEBI:57692"/>
    </cofactor>
</comment>
<dbReference type="SUPFAM" id="SSF54373">
    <property type="entry name" value="FAD-linked reductases, C-terminal domain"/>
    <property type="match status" value="1"/>
</dbReference>
<dbReference type="EMBL" id="ML220115">
    <property type="protein sequence ID" value="TGZ82352.1"/>
    <property type="molecule type" value="Genomic_DNA"/>
</dbReference>
<dbReference type="PROSITE" id="PS00677">
    <property type="entry name" value="DAO"/>
    <property type="match status" value="1"/>
</dbReference>
<keyword evidence="4 6" id="KW-0274">FAD</keyword>
<dbReference type="SUPFAM" id="SSF51971">
    <property type="entry name" value="Nucleotide-binding domain"/>
    <property type="match status" value="1"/>
</dbReference>
<evidence type="ECO:0000256" key="5">
    <source>
        <dbReference type="ARBA" id="ARBA00023002"/>
    </source>
</evidence>
<dbReference type="STRING" id="341454.A0A4S2MZV1"/>
<dbReference type="Gene3D" id="3.40.50.720">
    <property type="entry name" value="NAD(P)-binding Rossmann-like Domain"/>
    <property type="match status" value="1"/>
</dbReference>
<gene>
    <name evidence="8" type="ORF">EX30DRAFT_305171</name>
</gene>
<dbReference type="InterPro" id="IPR023209">
    <property type="entry name" value="DAO"/>
</dbReference>
<feature type="domain" description="FAD dependent oxidoreductase" evidence="7">
    <location>
        <begin position="1"/>
        <end position="338"/>
    </location>
</feature>
<dbReference type="Gene3D" id="3.30.9.10">
    <property type="entry name" value="D-Amino Acid Oxidase, subunit A, domain 2"/>
    <property type="match status" value="1"/>
</dbReference>
<keyword evidence="9" id="KW-1185">Reference proteome</keyword>
<dbReference type="PANTHER" id="PTHR11530:SF16">
    <property type="entry name" value="D-AMINO ACID OXIDASE (AFU_ORTHOLOGUE AFUA_5G11290)"/>
    <property type="match status" value="1"/>
</dbReference>
<comment type="similarity">
    <text evidence="2">Belongs to the DAMOX/DASOX family.</text>
</comment>
<evidence type="ECO:0000259" key="7">
    <source>
        <dbReference type="Pfam" id="PF01266"/>
    </source>
</evidence>
<dbReference type="GO" id="GO:0071949">
    <property type="term" value="F:FAD binding"/>
    <property type="evidence" value="ECO:0007669"/>
    <property type="project" value="InterPro"/>
</dbReference>
<feature type="binding site" evidence="6">
    <location>
        <position position="325"/>
    </location>
    <ligand>
        <name>D-dopa</name>
        <dbReference type="ChEBI" id="CHEBI:149689"/>
    </ligand>
</feature>
<dbReference type="PIRSF" id="PIRSF000189">
    <property type="entry name" value="D-aa_oxidase"/>
    <property type="match status" value="1"/>
</dbReference>
<dbReference type="GO" id="GO:0019478">
    <property type="term" value="P:D-amino acid catabolic process"/>
    <property type="evidence" value="ECO:0007669"/>
    <property type="project" value="TreeGrafter"/>
</dbReference>
<dbReference type="GO" id="GO:0005737">
    <property type="term" value="C:cytoplasm"/>
    <property type="evidence" value="ECO:0007669"/>
    <property type="project" value="TreeGrafter"/>
</dbReference>
<dbReference type="AlphaFoldDB" id="A0A4S2MZV1"/>
<dbReference type="GO" id="GO:0003884">
    <property type="term" value="F:D-amino-acid oxidase activity"/>
    <property type="evidence" value="ECO:0007669"/>
    <property type="project" value="InterPro"/>
</dbReference>
<evidence type="ECO:0000256" key="1">
    <source>
        <dbReference type="ARBA" id="ARBA00001974"/>
    </source>
</evidence>
<accession>A0A4S2MZV1</accession>
<feature type="non-terminal residue" evidence="8">
    <location>
        <position position="1"/>
    </location>
</feature>
<sequence>AGVVGLTTALVLARRGGYSITVIAKHMPGDYDIEYTSPWAGANWLPMAARGTPQVDYETITFHELWHLVHNVPEAGIHVQQAISYLREQDQDPKKALYSGNDFFLKDSWCKDLAPGFRELRKDEIPEGYVGGTTFQSVCINTQIYLPWLVSQCLKMGVRFKREVIGHVCEAVGRHHSGKKAEIVVNCTGLMARRLGGVMDESVYPARGQVVVVRNEAPAMISTSGCDQPNEITYIMTRAAGGGTIIGGTYAKDNWESQPDPNIAQRLMKRAIEICPQLVKPGEGVEGLNVIRHGVGLRPSRKAGARVEGEVIDGVKVVHNYGAGGFGYQASYGMAEYAVRCVEDFAKGKAKL</sequence>
<evidence type="ECO:0000313" key="9">
    <source>
        <dbReference type="Proteomes" id="UP000298138"/>
    </source>
</evidence>
<dbReference type="InterPro" id="IPR006181">
    <property type="entry name" value="D-amino_acid_oxidase_CS"/>
</dbReference>
<name>A0A4S2MZV1_9PEZI</name>
<evidence type="ECO:0000256" key="4">
    <source>
        <dbReference type="ARBA" id="ARBA00022827"/>
    </source>
</evidence>
<evidence type="ECO:0000256" key="3">
    <source>
        <dbReference type="ARBA" id="ARBA00022630"/>
    </source>
</evidence>
<keyword evidence="5" id="KW-0560">Oxidoreductase</keyword>
<dbReference type="InParanoid" id="A0A4S2MZV1"/>
<protein>
    <submittedName>
        <fullName evidence="8">D-amino acid oxidase</fullName>
    </submittedName>
</protein>
<evidence type="ECO:0000256" key="6">
    <source>
        <dbReference type="PIRSR" id="PIRSR000189-1"/>
    </source>
</evidence>
<feature type="binding site" evidence="6">
    <location>
        <position position="188"/>
    </location>
    <ligand>
        <name>FAD</name>
        <dbReference type="ChEBI" id="CHEBI:57692"/>
    </ligand>
</feature>
<evidence type="ECO:0000256" key="2">
    <source>
        <dbReference type="ARBA" id="ARBA00006730"/>
    </source>
</evidence>
<evidence type="ECO:0000313" key="8">
    <source>
        <dbReference type="EMBL" id="TGZ82352.1"/>
    </source>
</evidence>
<dbReference type="PANTHER" id="PTHR11530">
    <property type="entry name" value="D-AMINO ACID OXIDASE"/>
    <property type="match status" value="1"/>
</dbReference>
<dbReference type="InterPro" id="IPR006076">
    <property type="entry name" value="FAD-dep_OxRdtase"/>
</dbReference>
<organism evidence="8 9">
    <name type="scientific">Ascodesmis nigricans</name>
    <dbReference type="NCBI Taxonomy" id="341454"/>
    <lineage>
        <taxon>Eukaryota</taxon>
        <taxon>Fungi</taxon>
        <taxon>Dikarya</taxon>
        <taxon>Ascomycota</taxon>
        <taxon>Pezizomycotina</taxon>
        <taxon>Pezizomycetes</taxon>
        <taxon>Pezizales</taxon>
        <taxon>Ascodesmidaceae</taxon>
        <taxon>Ascodesmis</taxon>
    </lineage>
</organism>
<dbReference type="Pfam" id="PF01266">
    <property type="entry name" value="DAO"/>
    <property type="match status" value="1"/>
</dbReference>
<proteinExistence type="inferred from homology"/>
<dbReference type="Proteomes" id="UP000298138">
    <property type="component" value="Unassembled WGS sequence"/>
</dbReference>
<reference evidence="8 9" key="1">
    <citation type="submission" date="2019-04" db="EMBL/GenBank/DDBJ databases">
        <title>Comparative genomics and transcriptomics to analyze fruiting body development in filamentous ascomycetes.</title>
        <authorList>
            <consortium name="DOE Joint Genome Institute"/>
            <person name="Lutkenhaus R."/>
            <person name="Traeger S."/>
            <person name="Breuer J."/>
            <person name="Kuo A."/>
            <person name="Lipzen A."/>
            <person name="Pangilinan J."/>
            <person name="Dilworth D."/>
            <person name="Sandor L."/>
            <person name="Poggeler S."/>
            <person name="Barry K."/>
            <person name="Grigoriev I.V."/>
            <person name="Nowrousian M."/>
        </authorList>
    </citation>
    <scope>NUCLEOTIDE SEQUENCE [LARGE SCALE GENOMIC DNA]</scope>
    <source>
        <strain evidence="8 9">CBS 389.68</strain>
    </source>
</reference>
<feature type="binding site" evidence="6">
    <location>
        <begin position="36"/>
        <end position="37"/>
    </location>
    <ligand>
        <name>FAD</name>
        <dbReference type="ChEBI" id="CHEBI:57692"/>
    </ligand>
</feature>